<evidence type="ECO:0000313" key="3">
    <source>
        <dbReference type="Proteomes" id="UP000256269"/>
    </source>
</evidence>
<feature type="signal peptide" evidence="1">
    <location>
        <begin position="1"/>
        <end position="28"/>
    </location>
</feature>
<dbReference type="AlphaFoldDB" id="A0A3E0H692"/>
<accession>A0A3E0H692</accession>
<organism evidence="2 3">
    <name type="scientific">Kutzneria buriramensis</name>
    <dbReference type="NCBI Taxonomy" id="1045776"/>
    <lineage>
        <taxon>Bacteria</taxon>
        <taxon>Bacillati</taxon>
        <taxon>Actinomycetota</taxon>
        <taxon>Actinomycetes</taxon>
        <taxon>Pseudonocardiales</taxon>
        <taxon>Pseudonocardiaceae</taxon>
        <taxon>Kutzneria</taxon>
    </lineage>
</organism>
<name>A0A3E0H692_9PSEU</name>
<dbReference type="OrthoDB" id="3686068at2"/>
<keyword evidence="1" id="KW-0732">Signal</keyword>
<dbReference type="RefSeq" id="WP_116179038.1">
    <property type="nucleotide sequence ID" value="NZ_CP144375.1"/>
</dbReference>
<sequence length="182" mass="19160">MGHRVALLCSTLTLLAGCAVLGGEPVSAEEMAATLQASLPTGSTARVAVAAAPDLIRYDDGDGAVEMRVSVRRLAAGQADQATACPPNWLKPYDRCTRRNLRGGAVVSVDQDHVQPLAQNGIEQWTVEFATPAGDFISLTEWNAPGPDADHPSRPHPPLSPDALQAVATSGWWLSLTARLTA</sequence>
<evidence type="ECO:0000256" key="1">
    <source>
        <dbReference type="SAM" id="SignalP"/>
    </source>
</evidence>
<keyword evidence="3" id="KW-1185">Reference proteome</keyword>
<reference evidence="2 3" key="1">
    <citation type="submission" date="2018-08" db="EMBL/GenBank/DDBJ databases">
        <title>Genomic Encyclopedia of Archaeal and Bacterial Type Strains, Phase II (KMG-II): from individual species to whole genera.</title>
        <authorList>
            <person name="Goeker M."/>
        </authorList>
    </citation>
    <scope>NUCLEOTIDE SEQUENCE [LARGE SCALE GENOMIC DNA]</scope>
    <source>
        <strain evidence="2 3">DSM 45791</strain>
    </source>
</reference>
<dbReference type="PROSITE" id="PS51257">
    <property type="entry name" value="PROKAR_LIPOPROTEIN"/>
    <property type="match status" value="1"/>
</dbReference>
<evidence type="ECO:0000313" key="2">
    <source>
        <dbReference type="EMBL" id="REH38190.1"/>
    </source>
</evidence>
<comment type="caution">
    <text evidence="2">The sequence shown here is derived from an EMBL/GenBank/DDBJ whole genome shotgun (WGS) entry which is preliminary data.</text>
</comment>
<evidence type="ECO:0008006" key="4">
    <source>
        <dbReference type="Google" id="ProtNLM"/>
    </source>
</evidence>
<dbReference type="EMBL" id="QUNO01000014">
    <property type="protein sequence ID" value="REH38190.1"/>
    <property type="molecule type" value="Genomic_DNA"/>
</dbReference>
<gene>
    <name evidence="2" type="ORF">BCF44_114215</name>
</gene>
<feature type="chain" id="PRO_5017589476" description="Lipoprotein" evidence="1">
    <location>
        <begin position="29"/>
        <end position="182"/>
    </location>
</feature>
<proteinExistence type="predicted"/>
<protein>
    <recommendedName>
        <fullName evidence="4">Lipoprotein</fullName>
    </recommendedName>
</protein>
<dbReference type="Proteomes" id="UP000256269">
    <property type="component" value="Unassembled WGS sequence"/>
</dbReference>